<protein>
    <submittedName>
        <fullName evidence="2">Uncharacterized protein</fullName>
    </submittedName>
</protein>
<dbReference type="Proteomes" id="UP001610335">
    <property type="component" value="Unassembled WGS sequence"/>
</dbReference>
<feature type="transmembrane region" description="Helical" evidence="1">
    <location>
        <begin position="12"/>
        <end position="32"/>
    </location>
</feature>
<name>A0ABR4ILQ6_9EURO</name>
<sequence>MRDTSDSYPSCLSFFCLFFFGSFTKFLGLLHLSSFTCIYRHTHTHTHSTEYSIDMEKKDMDMAELAWD</sequence>
<reference evidence="2 3" key="1">
    <citation type="submission" date="2024-07" db="EMBL/GenBank/DDBJ databases">
        <title>Section-level genome sequencing and comparative genomics of Aspergillus sections Usti and Cavernicolus.</title>
        <authorList>
            <consortium name="Lawrence Berkeley National Laboratory"/>
            <person name="Nybo J.L."/>
            <person name="Vesth T.C."/>
            <person name="Theobald S."/>
            <person name="Frisvad J.C."/>
            <person name="Larsen T.O."/>
            <person name="Kjaerboelling I."/>
            <person name="Rothschild-Mancinelli K."/>
            <person name="Lyhne E.K."/>
            <person name="Kogle M.E."/>
            <person name="Barry K."/>
            <person name="Clum A."/>
            <person name="Na H."/>
            <person name="Ledsgaard L."/>
            <person name="Lin J."/>
            <person name="Lipzen A."/>
            <person name="Kuo A."/>
            <person name="Riley R."/>
            <person name="Mondo S."/>
            <person name="LaButti K."/>
            <person name="Haridas S."/>
            <person name="Pangalinan J."/>
            <person name="Salamov A.A."/>
            <person name="Simmons B.A."/>
            <person name="Magnuson J.K."/>
            <person name="Chen J."/>
            <person name="Drula E."/>
            <person name="Henrissat B."/>
            <person name="Wiebenga A."/>
            <person name="Lubbers R.J."/>
            <person name="Gomes A.C."/>
            <person name="Makela M.R."/>
            <person name="Stajich J."/>
            <person name="Grigoriev I.V."/>
            <person name="Mortensen U.H."/>
            <person name="De vries R.P."/>
            <person name="Baker S.E."/>
            <person name="Andersen M.R."/>
        </authorList>
    </citation>
    <scope>NUCLEOTIDE SEQUENCE [LARGE SCALE GENOMIC DNA]</scope>
    <source>
        <strain evidence="2 3">CBS 600.67</strain>
    </source>
</reference>
<keyword evidence="3" id="KW-1185">Reference proteome</keyword>
<evidence type="ECO:0000256" key="1">
    <source>
        <dbReference type="SAM" id="Phobius"/>
    </source>
</evidence>
<organism evidence="2 3">
    <name type="scientific">Aspergillus cavernicola</name>
    <dbReference type="NCBI Taxonomy" id="176166"/>
    <lineage>
        <taxon>Eukaryota</taxon>
        <taxon>Fungi</taxon>
        <taxon>Dikarya</taxon>
        <taxon>Ascomycota</taxon>
        <taxon>Pezizomycotina</taxon>
        <taxon>Eurotiomycetes</taxon>
        <taxon>Eurotiomycetidae</taxon>
        <taxon>Eurotiales</taxon>
        <taxon>Aspergillaceae</taxon>
        <taxon>Aspergillus</taxon>
        <taxon>Aspergillus subgen. Nidulantes</taxon>
    </lineage>
</organism>
<keyword evidence="1" id="KW-1133">Transmembrane helix</keyword>
<evidence type="ECO:0000313" key="2">
    <source>
        <dbReference type="EMBL" id="KAL2828712.1"/>
    </source>
</evidence>
<dbReference type="EMBL" id="JBFXLS010000019">
    <property type="protein sequence ID" value="KAL2828712.1"/>
    <property type="molecule type" value="Genomic_DNA"/>
</dbReference>
<accession>A0ABR4ILQ6</accession>
<proteinExistence type="predicted"/>
<keyword evidence="1" id="KW-0812">Transmembrane</keyword>
<gene>
    <name evidence="2" type="ORF">BDW59DRAFT_43073</name>
</gene>
<comment type="caution">
    <text evidence="2">The sequence shown here is derived from an EMBL/GenBank/DDBJ whole genome shotgun (WGS) entry which is preliminary data.</text>
</comment>
<evidence type="ECO:0000313" key="3">
    <source>
        <dbReference type="Proteomes" id="UP001610335"/>
    </source>
</evidence>
<keyword evidence="1" id="KW-0472">Membrane</keyword>